<dbReference type="GO" id="GO:0007186">
    <property type="term" value="P:G protein-coupled receptor signaling pathway"/>
    <property type="evidence" value="ECO:0007669"/>
    <property type="project" value="InterPro"/>
</dbReference>
<dbReference type="EMBL" id="RWJN01000200">
    <property type="protein sequence ID" value="TCD65078.1"/>
    <property type="molecule type" value="Genomic_DNA"/>
</dbReference>
<dbReference type="Proteomes" id="UP000292702">
    <property type="component" value="Unassembled WGS sequence"/>
</dbReference>
<dbReference type="PROSITE" id="PS51882">
    <property type="entry name" value="G_ALPHA"/>
    <property type="match status" value="1"/>
</dbReference>
<evidence type="ECO:0000256" key="6">
    <source>
        <dbReference type="PIRSR" id="PIRSR601019-2"/>
    </source>
</evidence>
<dbReference type="InterPro" id="IPR027417">
    <property type="entry name" value="P-loop_NTPase"/>
</dbReference>
<organism evidence="7 8">
    <name type="scientific">Steccherinum ochraceum</name>
    <dbReference type="NCBI Taxonomy" id="92696"/>
    <lineage>
        <taxon>Eukaryota</taxon>
        <taxon>Fungi</taxon>
        <taxon>Dikarya</taxon>
        <taxon>Basidiomycota</taxon>
        <taxon>Agaricomycotina</taxon>
        <taxon>Agaricomycetes</taxon>
        <taxon>Polyporales</taxon>
        <taxon>Steccherinaceae</taxon>
        <taxon>Steccherinum</taxon>
    </lineage>
</organism>
<evidence type="ECO:0000256" key="1">
    <source>
        <dbReference type="ARBA" id="ARBA00022723"/>
    </source>
</evidence>
<evidence type="ECO:0000256" key="4">
    <source>
        <dbReference type="ARBA" id="ARBA00023224"/>
    </source>
</evidence>
<evidence type="ECO:0000313" key="7">
    <source>
        <dbReference type="EMBL" id="TCD65078.1"/>
    </source>
</evidence>
<evidence type="ECO:0000313" key="8">
    <source>
        <dbReference type="Proteomes" id="UP000292702"/>
    </source>
</evidence>
<evidence type="ECO:0000256" key="2">
    <source>
        <dbReference type="ARBA" id="ARBA00022741"/>
    </source>
</evidence>
<dbReference type="SUPFAM" id="SSF47895">
    <property type="entry name" value="Transducin (alpha subunit), insertion domain"/>
    <property type="match status" value="1"/>
</dbReference>
<feature type="binding site" evidence="6">
    <location>
        <position position="51"/>
    </location>
    <ligand>
        <name>Mg(2+)</name>
        <dbReference type="ChEBI" id="CHEBI:18420"/>
    </ligand>
</feature>
<dbReference type="CDD" id="cd00066">
    <property type="entry name" value="G-alpha"/>
    <property type="match status" value="1"/>
</dbReference>
<keyword evidence="8" id="KW-1185">Reference proteome</keyword>
<keyword evidence="4" id="KW-0807">Transducer</keyword>
<dbReference type="InterPro" id="IPR011025">
    <property type="entry name" value="GproteinA_insert"/>
</dbReference>
<dbReference type="GO" id="GO:0031683">
    <property type="term" value="F:G-protein beta/gamma-subunit complex binding"/>
    <property type="evidence" value="ECO:0007669"/>
    <property type="project" value="InterPro"/>
</dbReference>
<dbReference type="Pfam" id="PF00503">
    <property type="entry name" value="G-alpha"/>
    <property type="match status" value="1"/>
</dbReference>
<dbReference type="GO" id="GO:0005737">
    <property type="term" value="C:cytoplasm"/>
    <property type="evidence" value="ECO:0007669"/>
    <property type="project" value="TreeGrafter"/>
</dbReference>
<evidence type="ECO:0000256" key="3">
    <source>
        <dbReference type="ARBA" id="ARBA00023134"/>
    </source>
</evidence>
<dbReference type="PANTHER" id="PTHR10218">
    <property type="entry name" value="GTP-BINDING PROTEIN ALPHA SUBUNIT"/>
    <property type="match status" value="1"/>
</dbReference>
<dbReference type="Gene3D" id="3.40.50.300">
    <property type="entry name" value="P-loop containing nucleotide triphosphate hydrolases"/>
    <property type="match status" value="1"/>
</dbReference>
<feature type="binding site" evidence="5">
    <location>
        <begin position="203"/>
        <end position="207"/>
    </location>
    <ligand>
        <name>GTP</name>
        <dbReference type="ChEBI" id="CHEBI:37565"/>
    </ligand>
</feature>
<dbReference type="Gene3D" id="1.10.400.10">
    <property type="entry name" value="GI Alpha 1, domain 2-like"/>
    <property type="match status" value="1"/>
</dbReference>
<accession>A0A4R0RMK8</accession>
<dbReference type="GO" id="GO:0000750">
    <property type="term" value="P:pheromone-dependent signal transduction involved in conjugation with cellular fusion"/>
    <property type="evidence" value="ECO:0007669"/>
    <property type="project" value="TreeGrafter"/>
</dbReference>
<keyword evidence="6" id="KW-0460">Magnesium</keyword>
<keyword evidence="1 6" id="KW-0479">Metal-binding</keyword>
<dbReference type="GO" id="GO:0003924">
    <property type="term" value="F:GTPase activity"/>
    <property type="evidence" value="ECO:0007669"/>
    <property type="project" value="InterPro"/>
</dbReference>
<dbReference type="PANTHER" id="PTHR10218:SF242">
    <property type="entry name" value="GUANINE NUCLEOTIDE-BINDING PROTEIN ALPHA-1 SUBUNIT"/>
    <property type="match status" value="1"/>
</dbReference>
<dbReference type="GO" id="GO:0005525">
    <property type="term" value="F:GTP binding"/>
    <property type="evidence" value="ECO:0007669"/>
    <property type="project" value="UniProtKB-KW"/>
</dbReference>
<dbReference type="STRING" id="92696.A0A4R0RMK8"/>
<dbReference type="GO" id="GO:0001664">
    <property type="term" value="F:G protein-coupled receptor binding"/>
    <property type="evidence" value="ECO:0007669"/>
    <property type="project" value="TreeGrafter"/>
</dbReference>
<dbReference type="AlphaFoldDB" id="A0A4R0RMK8"/>
<reference evidence="7 8" key="1">
    <citation type="submission" date="2018-11" db="EMBL/GenBank/DDBJ databases">
        <title>Genome assembly of Steccherinum ochraceum LE-BIN_3174, the white-rot fungus of the Steccherinaceae family (The Residual Polyporoid clade, Polyporales, Basidiomycota).</title>
        <authorList>
            <person name="Fedorova T.V."/>
            <person name="Glazunova O.A."/>
            <person name="Landesman E.O."/>
            <person name="Moiseenko K.V."/>
            <person name="Psurtseva N.V."/>
            <person name="Savinova O.S."/>
            <person name="Shakhova N.V."/>
            <person name="Tyazhelova T.V."/>
            <person name="Vasina D.V."/>
        </authorList>
    </citation>
    <scope>NUCLEOTIDE SEQUENCE [LARGE SCALE GENOMIC DNA]</scope>
    <source>
        <strain evidence="7 8">LE-BIN_3174</strain>
    </source>
</reference>
<name>A0A4R0RMK8_9APHY</name>
<comment type="caution">
    <text evidence="7">The sequence shown here is derived from an EMBL/GenBank/DDBJ whole genome shotgun (WGS) entry which is preliminary data.</text>
</comment>
<feature type="binding site" evidence="6">
    <location>
        <position position="184"/>
    </location>
    <ligand>
        <name>Mg(2+)</name>
        <dbReference type="ChEBI" id="CHEBI:18420"/>
    </ligand>
</feature>
<feature type="binding site" evidence="5">
    <location>
        <begin position="272"/>
        <end position="275"/>
    </location>
    <ligand>
        <name>GTP</name>
        <dbReference type="ChEBI" id="CHEBI:37565"/>
    </ligand>
</feature>
<dbReference type="SMART" id="SM00275">
    <property type="entry name" value="G_alpha"/>
    <property type="match status" value="1"/>
</dbReference>
<dbReference type="OrthoDB" id="5817230at2759"/>
<dbReference type="GO" id="GO:0046872">
    <property type="term" value="F:metal ion binding"/>
    <property type="evidence" value="ECO:0007669"/>
    <property type="project" value="UniProtKB-KW"/>
</dbReference>
<dbReference type="InterPro" id="IPR001019">
    <property type="entry name" value="Gprotein_alpha_su"/>
</dbReference>
<keyword evidence="3 5" id="KW-0342">GTP-binding</keyword>
<evidence type="ECO:0000256" key="5">
    <source>
        <dbReference type="PIRSR" id="PIRSR601019-1"/>
    </source>
</evidence>
<dbReference type="FunFam" id="3.40.50.300:FF:000692">
    <property type="entry name" value="Guanine nucleotide-binding protein subunit alpha"/>
    <property type="match status" value="1"/>
</dbReference>
<protein>
    <recommendedName>
        <fullName evidence="9">Guanine nucleotide-binding protein alpha-2 subunit</fullName>
    </recommendedName>
</protein>
<evidence type="ECO:0008006" key="9">
    <source>
        <dbReference type="Google" id="ProtNLM"/>
    </source>
</evidence>
<proteinExistence type="predicted"/>
<gene>
    <name evidence="7" type="ORF">EIP91_003280</name>
</gene>
<dbReference type="SUPFAM" id="SSF52540">
    <property type="entry name" value="P-loop containing nucleoside triphosphate hydrolases"/>
    <property type="match status" value="1"/>
</dbReference>
<sequence>MGACFSSGGIEVSEEDKRLHREAEKSLKEAKAKMGHQVKVLLLGSGDSGKSTILKQMRLIHRVPFSASEIESYRQLVFNNLTHGMKYLVDSMEDMGIPLPEEQGEAVQLIEDATDLRDGQPFPREFLEPLKKLWDEPAVQKAWERGNEAALPENLIYYFADLDRLFDPTYVPNEQDIVHARARTIGITETVFNLRDHEMLMVDVGGQKSERRKWIHCFQDVTSILFLVSLSGYDQCLIEDKDANQMQDAMTIWDSICHSQWFKQTSIILFLNKNDLFERKIEHSDIKNYFPDYDGELGDARAGREYFKKRFARLAQKANQKEREIYIQYVLPDSTSPAHVLSLNVDSDMGLFQSECFYSVFDPPPHTRFCYRSVSPNLWLNITVRVPSFFSIILRQDLENAALL</sequence>
<dbReference type="PRINTS" id="PR00318">
    <property type="entry name" value="GPROTEINA"/>
</dbReference>
<keyword evidence="2 5" id="KW-0547">Nucleotide-binding</keyword>
<dbReference type="GO" id="GO:0005834">
    <property type="term" value="C:heterotrimeric G-protein complex"/>
    <property type="evidence" value="ECO:0007669"/>
    <property type="project" value="TreeGrafter"/>
</dbReference>